<comment type="caution">
    <text evidence="1">The sequence shown here is derived from an EMBL/GenBank/DDBJ whole genome shotgun (WGS) entry which is preliminary data.</text>
</comment>
<proteinExistence type="predicted"/>
<keyword evidence="2" id="KW-1185">Reference proteome</keyword>
<dbReference type="PANTHER" id="PTHR35450:SF2">
    <property type="entry name" value="REVERSE TRANSCRIPTASE DOMAIN-CONTAINING PROTEIN"/>
    <property type="match status" value="1"/>
</dbReference>
<gene>
    <name evidence="1" type="ORF">PEVE_00039589</name>
</gene>
<evidence type="ECO:0008006" key="3">
    <source>
        <dbReference type="Google" id="ProtNLM"/>
    </source>
</evidence>
<evidence type="ECO:0000313" key="2">
    <source>
        <dbReference type="Proteomes" id="UP001159427"/>
    </source>
</evidence>
<evidence type="ECO:0000313" key="1">
    <source>
        <dbReference type="EMBL" id="CAH3014259.1"/>
    </source>
</evidence>
<reference evidence="1 2" key="1">
    <citation type="submission" date="2022-05" db="EMBL/GenBank/DDBJ databases">
        <authorList>
            <consortium name="Genoscope - CEA"/>
            <person name="William W."/>
        </authorList>
    </citation>
    <scope>NUCLEOTIDE SEQUENCE [LARGE SCALE GENOMIC DNA]</scope>
</reference>
<accession>A0ABN8LFN5</accession>
<dbReference type="EMBL" id="CALNXI010000007">
    <property type="protein sequence ID" value="CAH3014259.1"/>
    <property type="molecule type" value="Genomic_DNA"/>
</dbReference>
<dbReference type="Proteomes" id="UP001159427">
    <property type="component" value="Unassembled WGS sequence"/>
</dbReference>
<sequence>MITWTQNIGCGAVSTRPLTTWSLACPELAKIEYIHRHNKAAVHMHWKIYKKEFGIEVKEGWYEHEPKTVTENDSVTLLWDMPIHTDRTIAANRPDIVLKSKKDKICLLTDMTIPLDTNTSVKTTEKLSKYEFLVVMGALGTIKKDMESYSNKIPGNINIHELQKITLLSTVHLLRRVLSIK</sequence>
<dbReference type="PANTHER" id="PTHR35450">
    <property type="entry name" value="REVERSE TRANSCRIPTASE DOMAIN-CONTAINING PROTEIN"/>
    <property type="match status" value="1"/>
</dbReference>
<name>A0ABN8LFN5_9CNID</name>
<protein>
    <recommendedName>
        <fullName evidence="3">Ribosomal protein S2</fullName>
    </recommendedName>
</protein>
<organism evidence="1 2">
    <name type="scientific">Porites evermanni</name>
    <dbReference type="NCBI Taxonomy" id="104178"/>
    <lineage>
        <taxon>Eukaryota</taxon>
        <taxon>Metazoa</taxon>
        <taxon>Cnidaria</taxon>
        <taxon>Anthozoa</taxon>
        <taxon>Hexacorallia</taxon>
        <taxon>Scleractinia</taxon>
        <taxon>Fungiina</taxon>
        <taxon>Poritidae</taxon>
        <taxon>Porites</taxon>
    </lineage>
</organism>